<keyword evidence="4 7" id="KW-0812">Transmembrane</keyword>
<keyword evidence="6 7" id="KW-0472">Membrane</keyword>
<reference evidence="9 10" key="1">
    <citation type="journal article" date="2019" name="Int. J. Syst. Evol. Microbiol.">
        <title>Thermogemmatispora aurantia sp. nov. and Thermogemmatispora argillosa sp. nov., within the class Ktedonobacteria, and emended description of the genus Thermogemmatispora.</title>
        <authorList>
            <person name="Zheng Y."/>
            <person name="Wang C.M."/>
            <person name="Sakai Y."/>
            <person name="Abe K."/>
            <person name="Yokota A."/>
            <person name="Yabe S."/>
        </authorList>
    </citation>
    <scope>NUCLEOTIDE SEQUENCE [LARGE SCALE GENOMIC DNA]</scope>
    <source>
        <strain evidence="9 10">A1-2</strain>
    </source>
</reference>
<dbReference type="PANTHER" id="PTHR23513">
    <property type="entry name" value="INTEGRAL MEMBRANE EFFLUX PROTEIN-RELATED"/>
    <property type="match status" value="1"/>
</dbReference>
<organism evidence="9 10">
    <name type="scientific">Thermogemmatispora aurantia</name>
    <dbReference type="NCBI Taxonomy" id="2045279"/>
    <lineage>
        <taxon>Bacteria</taxon>
        <taxon>Bacillati</taxon>
        <taxon>Chloroflexota</taxon>
        <taxon>Ktedonobacteria</taxon>
        <taxon>Thermogemmatisporales</taxon>
        <taxon>Thermogemmatisporaceae</taxon>
        <taxon>Thermogemmatispora</taxon>
    </lineage>
</organism>
<keyword evidence="10" id="KW-1185">Reference proteome</keyword>
<evidence type="ECO:0000313" key="9">
    <source>
        <dbReference type="EMBL" id="GER83920.1"/>
    </source>
</evidence>
<dbReference type="GO" id="GO:0022857">
    <property type="term" value="F:transmembrane transporter activity"/>
    <property type="evidence" value="ECO:0007669"/>
    <property type="project" value="InterPro"/>
</dbReference>
<dbReference type="AlphaFoldDB" id="A0A5J4KB70"/>
<dbReference type="PANTHER" id="PTHR23513:SF11">
    <property type="entry name" value="STAPHYLOFERRIN A TRANSPORTER"/>
    <property type="match status" value="1"/>
</dbReference>
<comment type="subcellular location">
    <subcellularLocation>
        <location evidence="1">Cell membrane</location>
        <topology evidence="1">Multi-pass membrane protein</topology>
    </subcellularLocation>
</comment>
<evidence type="ECO:0000259" key="8">
    <source>
        <dbReference type="PROSITE" id="PS50850"/>
    </source>
</evidence>
<protein>
    <submittedName>
        <fullName evidence="9">MFS transporter</fullName>
    </submittedName>
</protein>
<proteinExistence type="predicted"/>
<evidence type="ECO:0000256" key="3">
    <source>
        <dbReference type="ARBA" id="ARBA00022475"/>
    </source>
</evidence>
<feature type="transmembrane region" description="Helical" evidence="7">
    <location>
        <begin position="123"/>
        <end position="142"/>
    </location>
</feature>
<evidence type="ECO:0000256" key="7">
    <source>
        <dbReference type="SAM" id="Phobius"/>
    </source>
</evidence>
<comment type="caution">
    <text evidence="9">The sequence shown here is derived from an EMBL/GenBank/DDBJ whole genome shotgun (WGS) entry which is preliminary data.</text>
</comment>
<evidence type="ECO:0000256" key="2">
    <source>
        <dbReference type="ARBA" id="ARBA00022448"/>
    </source>
</evidence>
<feature type="transmembrane region" description="Helical" evidence="7">
    <location>
        <begin position="295"/>
        <end position="317"/>
    </location>
</feature>
<keyword evidence="3" id="KW-1003">Cell membrane</keyword>
<evidence type="ECO:0000256" key="6">
    <source>
        <dbReference type="ARBA" id="ARBA00023136"/>
    </source>
</evidence>
<dbReference type="InterPro" id="IPR020846">
    <property type="entry name" value="MFS_dom"/>
</dbReference>
<dbReference type="GO" id="GO:0005886">
    <property type="term" value="C:plasma membrane"/>
    <property type="evidence" value="ECO:0007669"/>
    <property type="project" value="UniProtKB-SubCell"/>
</dbReference>
<evidence type="ECO:0000256" key="1">
    <source>
        <dbReference type="ARBA" id="ARBA00004651"/>
    </source>
</evidence>
<keyword evidence="2" id="KW-0813">Transport</keyword>
<feature type="transmembrane region" description="Helical" evidence="7">
    <location>
        <begin position="206"/>
        <end position="229"/>
    </location>
</feature>
<gene>
    <name evidence="9" type="ORF">KTAU_25570</name>
</gene>
<sequence>MGVIVGTFTTLQVALALFGGALGDRMSRRYLLLVTDATAMMITALLALATAAGQVSFLLLLVVAAGLGVTSALSLPSLGPLIGELVPRHELQNANALDSATFSLMTLVGPALGGFIVSYSIAVAFGFDALTFLLSFLAMLLMRRIRSSISFQRVRYQDLIAGFKYIGQRPWLKWLIAVSIAANVACIAPFYVLLPLRIANLHLSASIYGLALAAQGASSVLASASLAYLRRVRQTGALLFVSMAGPGVACLLLAVAHSLVTIVCAGAVMGVNVYAVTLINYLLQRYVAPDYQSRVTSILLVGSLVFLPAAYAGMGILASYLPAPLVLAAGGMVLLLVCAVALGSPAGRGLQGLDQESQAEVL</sequence>
<accession>A0A5J4KB70</accession>
<dbReference type="PROSITE" id="PS50850">
    <property type="entry name" value="MFS"/>
    <property type="match status" value="1"/>
</dbReference>
<feature type="transmembrane region" description="Helical" evidence="7">
    <location>
        <begin position="236"/>
        <end position="254"/>
    </location>
</feature>
<evidence type="ECO:0000256" key="5">
    <source>
        <dbReference type="ARBA" id="ARBA00022989"/>
    </source>
</evidence>
<feature type="transmembrane region" description="Helical" evidence="7">
    <location>
        <begin position="323"/>
        <end position="343"/>
    </location>
</feature>
<dbReference type="Proteomes" id="UP000334820">
    <property type="component" value="Unassembled WGS sequence"/>
</dbReference>
<dbReference type="CDD" id="cd06173">
    <property type="entry name" value="MFS_MefA_like"/>
    <property type="match status" value="1"/>
</dbReference>
<feature type="transmembrane region" description="Helical" evidence="7">
    <location>
        <begin position="174"/>
        <end position="194"/>
    </location>
</feature>
<keyword evidence="5 7" id="KW-1133">Transmembrane helix</keyword>
<feature type="domain" description="Major facilitator superfamily (MFS) profile" evidence="8">
    <location>
        <begin position="1"/>
        <end position="147"/>
    </location>
</feature>
<dbReference type="EMBL" id="BKZV01000003">
    <property type="protein sequence ID" value="GER83920.1"/>
    <property type="molecule type" value="Genomic_DNA"/>
</dbReference>
<evidence type="ECO:0000313" key="10">
    <source>
        <dbReference type="Proteomes" id="UP000334820"/>
    </source>
</evidence>
<dbReference type="Pfam" id="PF05977">
    <property type="entry name" value="MFS_3"/>
    <property type="match status" value="1"/>
</dbReference>
<feature type="transmembrane region" description="Helical" evidence="7">
    <location>
        <begin position="6"/>
        <end position="23"/>
    </location>
</feature>
<feature type="transmembrane region" description="Helical" evidence="7">
    <location>
        <begin position="55"/>
        <end position="75"/>
    </location>
</feature>
<dbReference type="SUPFAM" id="SSF103473">
    <property type="entry name" value="MFS general substrate transporter"/>
    <property type="match status" value="1"/>
</dbReference>
<name>A0A5J4KB70_9CHLR</name>
<evidence type="ECO:0000256" key="4">
    <source>
        <dbReference type="ARBA" id="ARBA00022692"/>
    </source>
</evidence>
<dbReference type="Gene3D" id="1.20.1250.20">
    <property type="entry name" value="MFS general substrate transporter like domains"/>
    <property type="match status" value="1"/>
</dbReference>
<dbReference type="InterPro" id="IPR036259">
    <property type="entry name" value="MFS_trans_sf"/>
</dbReference>
<dbReference type="InterPro" id="IPR010290">
    <property type="entry name" value="TM_effector"/>
</dbReference>
<feature type="transmembrane region" description="Helical" evidence="7">
    <location>
        <begin position="260"/>
        <end position="283"/>
    </location>
</feature>